<keyword evidence="7" id="KW-1185">Reference proteome</keyword>
<keyword evidence="3" id="KW-0804">Transcription</keyword>
<dbReference type="PROSITE" id="PS50977">
    <property type="entry name" value="HTH_TETR_2"/>
    <property type="match status" value="1"/>
</dbReference>
<name>A0A919KEC3_9ACTN</name>
<dbReference type="GO" id="GO:0000976">
    <property type="term" value="F:transcription cis-regulatory region binding"/>
    <property type="evidence" value="ECO:0007669"/>
    <property type="project" value="TreeGrafter"/>
</dbReference>
<dbReference type="InterPro" id="IPR001647">
    <property type="entry name" value="HTH_TetR"/>
</dbReference>
<proteinExistence type="predicted"/>
<dbReference type="InterPro" id="IPR009057">
    <property type="entry name" value="Homeodomain-like_sf"/>
</dbReference>
<organism evidence="6 7">
    <name type="scientific">Streptomyces capoamus</name>
    <dbReference type="NCBI Taxonomy" id="68183"/>
    <lineage>
        <taxon>Bacteria</taxon>
        <taxon>Bacillati</taxon>
        <taxon>Actinomycetota</taxon>
        <taxon>Actinomycetes</taxon>
        <taxon>Kitasatosporales</taxon>
        <taxon>Streptomycetaceae</taxon>
        <taxon>Streptomyces</taxon>
    </lineage>
</organism>
<keyword evidence="2 4" id="KW-0238">DNA-binding</keyword>
<feature type="DNA-binding region" description="H-T-H motif" evidence="4">
    <location>
        <begin position="37"/>
        <end position="56"/>
    </location>
</feature>
<dbReference type="Pfam" id="PF00440">
    <property type="entry name" value="TetR_N"/>
    <property type="match status" value="1"/>
</dbReference>
<evidence type="ECO:0000313" key="6">
    <source>
        <dbReference type="EMBL" id="GHG63589.1"/>
    </source>
</evidence>
<evidence type="ECO:0000256" key="4">
    <source>
        <dbReference type="PROSITE-ProRule" id="PRU00335"/>
    </source>
</evidence>
<reference evidence="7" key="1">
    <citation type="journal article" date="2019" name="Int. J. Syst. Evol. Microbiol.">
        <title>The Global Catalogue of Microorganisms (GCM) 10K type strain sequencing project: providing services to taxonomists for standard genome sequencing and annotation.</title>
        <authorList>
            <consortium name="The Broad Institute Genomics Platform"/>
            <consortium name="The Broad Institute Genome Sequencing Center for Infectious Disease"/>
            <person name="Wu L."/>
            <person name="Ma J."/>
        </authorList>
    </citation>
    <scope>NUCLEOTIDE SEQUENCE [LARGE SCALE GENOMIC DNA]</scope>
    <source>
        <strain evidence="7">JCM 4253</strain>
    </source>
</reference>
<dbReference type="PANTHER" id="PTHR30055">
    <property type="entry name" value="HTH-TYPE TRANSCRIPTIONAL REGULATOR RUTR"/>
    <property type="match status" value="1"/>
</dbReference>
<dbReference type="Pfam" id="PF13305">
    <property type="entry name" value="TetR_C_33"/>
    <property type="match status" value="1"/>
</dbReference>
<dbReference type="SUPFAM" id="SSF46689">
    <property type="entry name" value="Homeodomain-like"/>
    <property type="match status" value="1"/>
</dbReference>
<sequence>MAEATQSRRERLRAETTREIKAIALGHMADGGPAAISLRAIAREMGMTAGAIYSYFGKRDDLITALTADVYESLAQALESAHRGVPPADPADRLLAHAHAYRAWAVAHPQEFRLIYGDPVPGYLPPEAGPAQEAEHRLCAVLLALVAHAWPRAAGFQEGCDYTWDDFQPSLAALARESFPDLPPAAVALCLRLWARMHGLLTLEVYGHLRHQVADPAKLYDADMRDLIRTLGLATPKDTVTAV</sequence>
<evidence type="ECO:0000256" key="3">
    <source>
        <dbReference type="ARBA" id="ARBA00023163"/>
    </source>
</evidence>
<dbReference type="PANTHER" id="PTHR30055:SF243">
    <property type="entry name" value="HTH-TYPE TRANSCRIPTIONAL REGULATOR RV1816"/>
    <property type="match status" value="1"/>
</dbReference>
<dbReference type="Gene3D" id="1.10.357.10">
    <property type="entry name" value="Tetracycline Repressor, domain 2"/>
    <property type="match status" value="1"/>
</dbReference>
<gene>
    <name evidence="6" type="ORF">GCM10018980_54310</name>
</gene>
<protein>
    <submittedName>
        <fullName evidence="6">Hypothetical regulatory protein, TetR family</fullName>
    </submittedName>
</protein>
<accession>A0A919KEC3</accession>
<comment type="caution">
    <text evidence="6">The sequence shown here is derived from an EMBL/GenBank/DDBJ whole genome shotgun (WGS) entry which is preliminary data.</text>
</comment>
<keyword evidence="1" id="KW-0805">Transcription regulation</keyword>
<dbReference type="InterPro" id="IPR036271">
    <property type="entry name" value="Tet_transcr_reg_TetR-rel_C_sf"/>
</dbReference>
<dbReference type="RefSeq" id="WP_189984825.1">
    <property type="nucleotide sequence ID" value="NZ_BNBF01000018.1"/>
</dbReference>
<dbReference type="AlphaFoldDB" id="A0A919KEC3"/>
<dbReference type="EMBL" id="BNBF01000018">
    <property type="protein sequence ID" value="GHG63589.1"/>
    <property type="molecule type" value="Genomic_DNA"/>
</dbReference>
<dbReference type="SUPFAM" id="SSF48498">
    <property type="entry name" value="Tetracyclin repressor-like, C-terminal domain"/>
    <property type="match status" value="1"/>
</dbReference>
<evidence type="ECO:0000259" key="5">
    <source>
        <dbReference type="PROSITE" id="PS50977"/>
    </source>
</evidence>
<dbReference type="InterPro" id="IPR050109">
    <property type="entry name" value="HTH-type_TetR-like_transc_reg"/>
</dbReference>
<evidence type="ECO:0000256" key="2">
    <source>
        <dbReference type="ARBA" id="ARBA00023125"/>
    </source>
</evidence>
<evidence type="ECO:0000313" key="7">
    <source>
        <dbReference type="Proteomes" id="UP000619355"/>
    </source>
</evidence>
<dbReference type="Proteomes" id="UP000619355">
    <property type="component" value="Unassembled WGS sequence"/>
</dbReference>
<evidence type="ECO:0000256" key="1">
    <source>
        <dbReference type="ARBA" id="ARBA00023015"/>
    </source>
</evidence>
<feature type="domain" description="HTH tetR-type" evidence="5">
    <location>
        <begin position="14"/>
        <end position="74"/>
    </location>
</feature>
<dbReference type="GO" id="GO:0003700">
    <property type="term" value="F:DNA-binding transcription factor activity"/>
    <property type="evidence" value="ECO:0007669"/>
    <property type="project" value="TreeGrafter"/>
</dbReference>
<dbReference type="InterPro" id="IPR025996">
    <property type="entry name" value="MT1864/Rv1816-like_C"/>
</dbReference>